<evidence type="ECO:0000313" key="3">
    <source>
        <dbReference type="EMBL" id="KAF3005874.1"/>
    </source>
</evidence>
<evidence type="ECO:0000313" key="4">
    <source>
        <dbReference type="Proteomes" id="UP000801428"/>
    </source>
</evidence>
<comment type="caution">
    <text evidence="3">The sequence shown here is derived from an EMBL/GenBank/DDBJ whole genome shotgun (WGS) entry which is preliminary data.</text>
</comment>
<evidence type="ECO:0000256" key="1">
    <source>
        <dbReference type="SAM" id="Phobius"/>
    </source>
</evidence>
<dbReference type="AlphaFoldDB" id="A0A9P4WCL1"/>
<protein>
    <recommendedName>
        <fullName evidence="2">DUF7704 domain-containing protein</fullName>
    </recommendedName>
</protein>
<feature type="domain" description="DUF7704" evidence="2">
    <location>
        <begin position="6"/>
        <end position="140"/>
    </location>
</feature>
<name>A0A9P4WCL1_CURKU</name>
<keyword evidence="4" id="KW-1185">Reference proteome</keyword>
<dbReference type="Proteomes" id="UP000801428">
    <property type="component" value="Unassembled WGS sequence"/>
</dbReference>
<feature type="transmembrane region" description="Helical" evidence="1">
    <location>
        <begin position="79"/>
        <end position="100"/>
    </location>
</feature>
<accession>A0A9P4WCL1</accession>
<dbReference type="PANTHER" id="PTHR37019">
    <property type="entry name" value="CHROMOSOME 1, WHOLE GENOME SHOTGUN SEQUENCE"/>
    <property type="match status" value="1"/>
</dbReference>
<reference evidence="3" key="1">
    <citation type="submission" date="2019-04" db="EMBL/GenBank/DDBJ databases">
        <title>Sequencing of skin fungus with MAO and IRED activity.</title>
        <authorList>
            <person name="Marsaioli A.J."/>
            <person name="Bonatto J.M.C."/>
            <person name="Reis Junior O."/>
        </authorList>
    </citation>
    <scope>NUCLEOTIDE SEQUENCE</scope>
    <source>
        <strain evidence="3">30M1</strain>
    </source>
</reference>
<keyword evidence="1" id="KW-1133">Transmembrane helix</keyword>
<dbReference type="InterPro" id="IPR056121">
    <property type="entry name" value="DUF7704"/>
</dbReference>
<sequence>MSPPNIPLVYRLWHLWIEPVMALNGARYLWSQPETYHKFMPATAAWHPKSKIIYDQLAATYMLFAFNQAFALRVVHDVYAWKVLLLGMALCDAAHVYSVWAEMGTRELLSLGSWRSGDWITMLTTVGPFFLRLAFVLGVGLEDRKQRKTK</sequence>
<proteinExistence type="predicted"/>
<feature type="transmembrane region" description="Helical" evidence="1">
    <location>
        <begin position="120"/>
        <end position="141"/>
    </location>
</feature>
<gene>
    <name evidence="3" type="ORF">E8E13_009181</name>
</gene>
<dbReference type="Pfam" id="PF24803">
    <property type="entry name" value="DUF7704"/>
    <property type="match status" value="1"/>
</dbReference>
<dbReference type="EMBL" id="SWKU01000006">
    <property type="protein sequence ID" value="KAF3005874.1"/>
    <property type="molecule type" value="Genomic_DNA"/>
</dbReference>
<keyword evidence="1" id="KW-0472">Membrane</keyword>
<keyword evidence="1" id="KW-0812">Transmembrane</keyword>
<organism evidence="3 4">
    <name type="scientific">Curvularia kusanoi</name>
    <name type="common">Cochliobolus kusanoi</name>
    <dbReference type="NCBI Taxonomy" id="90978"/>
    <lineage>
        <taxon>Eukaryota</taxon>
        <taxon>Fungi</taxon>
        <taxon>Dikarya</taxon>
        <taxon>Ascomycota</taxon>
        <taxon>Pezizomycotina</taxon>
        <taxon>Dothideomycetes</taxon>
        <taxon>Pleosporomycetidae</taxon>
        <taxon>Pleosporales</taxon>
        <taxon>Pleosporineae</taxon>
        <taxon>Pleosporaceae</taxon>
        <taxon>Curvularia</taxon>
    </lineage>
</organism>
<dbReference type="OrthoDB" id="5313995at2759"/>
<evidence type="ECO:0000259" key="2">
    <source>
        <dbReference type="Pfam" id="PF24803"/>
    </source>
</evidence>
<dbReference type="PANTHER" id="PTHR37019:SF1">
    <property type="entry name" value="EXPERA DOMAIN-CONTAINING PROTEIN"/>
    <property type="match status" value="1"/>
</dbReference>